<dbReference type="EMBL" id="SGPK01000002">
    <property type="protein sequence ID" value="THH12211.1"/>
    <property type="molecule type" value="Genomic_DNA"/>
</dbReference>
<organism evidence="2 3">
    <name type="scientific">Phellinidium pouzarii</name>
    <dbReference type="NCBI Taxonomy" id="167371"/>
    <lineage>
        <taxon>Eukaryota</taxon>
        <taxon>Fungi</taxon>
        <taxon>Dikarya</taxon>
        <taxon>Basidiomycota</taxon>
        <taxon>Agaricomycotina</taxon>
        <taxon>Agaricomycetes</taxon>
        <taxon>Hymenochaetales</taxon>
        <taxon>Hymenochaetaceae</taxon>
        <taxon>Phellinidium</taxon>
    </lineage>
</organism>
<name>A0A4S4LLD5_9AGAM</name>
<reference evidence="2 3" key="1">
    <citation type="submission" date="2019-02" db="EMBL/GenBank/DDBJ databases">
        <title>Genome sequencing of the rare red list fungi Phellinidium pouzarii.</title>
        <authorList>
            <person name="Buettner E."/>
            <person name="Kellner H."/>
        </authorList>
    </citation>
    <scope>NUCLEOTIDE SEQUENCE [LARGE SCALE GENOMIC DNA]</scope>
    <source>
        <strain evidence="2 3">DSM 108285</strain>
    </source>
</reference>
<gene>
    <name evidence="2" type="ORF">EW145_g133</name>
</gene>
<feature type="compositionally biased region" description="Polar residues" evidence="1">
    <location>
        <begin position="110"/>
        <end position="124"/>
    </location>
</feature>
<feature type="compositionally biased region" description="Basic residues" evidence="1">
    <location>
        <begin position="145"/>
        <end position="159"/>
    </location>
</feature>
<evidence type="ECO:0000256" key="1">
    <source>
        <dbReference type="SAM" id="MobiDB-lite"/>
    </source>
</evidence>
<dbReference type="OrthoDB" id="2159786at2759"/>
<dbReference type="Proteomes" id="UP000308199">
    <property type="component" value="Unassembled WGS sequence"/>
</dbReference>
<feature type="region of interest" description="Disordered" evidence="1">
    <location>
        <begin position="110"/>
        <end position="159"/>
    </location>
</feature>
<feature type="compositionally biased region" description="Basic and acidic residues" evidence="1">
    <location>
        <begin position="133"/>
        <end position="144"/>
    </location>
</feature>
<protein>
    <submittedName>
        <fullName evidence="2">Uncharacterized protein</fullName>
    </submittedName>
</protein>
<evidence type="ECO:0000313" key="2">
    <source>
        <dbReference type="EMBL" id="THH12211.1"/>
    </source>
</evidence>
<evidence type="ECO:0000313" key="3">
    <source>
        <dbReference type="Proteomes" id="UP000308199"/>
    </source>
</evidence>
<sequence>MLSLVLFLLQQEYILQEIILQLADAGRFQEALDELDLYLPSFPYQDNPVLHFYAGLLSLRLVYSGENGSQHDVDVKVNLLRVAQKHLSKSLVIDPENVVTATFLEETSKQLTSANKSDTQSTADAASDGDMDVDMHRDNNDARPHTKRVRRTPNATQHR</sequence>
<accession>A0A4S4LLD5</accession>
<keyword evidence="3" id="KW-1185">Reference proteome</keyword>
<proteinExistence type="predicted"/>
<dbReference type="AlphaFoldDB" id="A0A4S4LLD5"/>
<comment type="caution">
    <text evidence="2">The sequence shown here is derived from an EMBL/GenBank/DDBJ whole genome shotgun (WGS) entry which is preliminary data.</text>
</comment>